<dbReference type="AlphaFoldDB" id="F2ATZ6"/>
<protein>
    <submittedName>
        <fullName evidence="1">Uncharacterized protein</fullName>
    </submittedName>
</protein>
<dbReference type="Proteomes" id="UP000006222">
    <property type="component" value="Unassembled WGS sequence"/>
</dbReference>
<gene>
    <name evidence="1" type="ORF">RBWH47_04019</name>
</gene>
<dbReference type="EMBL" id="AFAR01000168">
    <property type="protein sequence ID" value="EGF26980.1"/>
    <property type="molecule type" value="Genomic_DNA"/>
</dbReference>
<sequence length="58" mass="6562">MVQFISSGFVQNLVRCHCRLPTHEPTIPIPAPVFDLAIEYGKVTLLWADWTQHAGAER</sequence>
<proteinExistence type="predicted"/>
<evidence type="ECO:0000313" key="1">
    <source>
        <dbReference type="EMBL" id="EGF26980.1"/>
    </source>
</evidence>
<reference evidence="1 2" key="1">
    <citation type="journal article" date="2013" name="Mar. Genomics">
        <title>Expression of sulfatases in Rhodopirellula baltica and the diversity of sulfatases in the genus Rhodopirellula.</title>
        <authorList>
            <person name="Wegner C.E."/>
            <person name="Richter-Heitmann T."/>
            <person name="Klindworth A."/>
            <person name="Klockow C."/>
            <person name="Richter M."/>
            <person name="Achstetter T."/>
            <person name="Glockner F.O."/>
            <person name="Harder J."/>
        </authorList>
    </citation>
    <scope>NUCLEOTIDE SEQUENCE [LARGE SCALE GENOMIC DNA]</scope>
    <source>
        <strain evidence="1 2">WH47</strain>
    </source>
</reference>
<organism evidence="1 2">
    <name type="scientific">Rhodopirellula baltica WH47</name>
    <dbReference type="NCBI Taxonomy" id="991778"/>
    <lineage>
        <taxon>Bacteria</taxon>
        <taxon>Pseudomonadati</taxon>
        <taxon>Planctomycetota</taxon>
        <taxon>Planctomycetia</taxon>
        <taxon>Pirellulales</taxon>
        <taxon>Pirellulaceae</taxon>
        <taxon>Rhodopirellula</taxon>
    </lineage>
</organism>
<dbReference type="PATRIC" id="fig|991778.3.peg.3395"/>
<name>F2ATZ6_RHOBT</name>
<accession>F2ATZ6</accession>
<evidence type="ECO:0000313" key="2">
    <source>
        <dbReference type="Proteomes" id="UP000006222"/>
    </source>
</evidence>
<comment type="caution">
    <text evidence="1">The sequence shown here is derived from an EMBL/GenBank/DDBJ whole genome shotgun (WGS) entry which is preliminary data.</text>
</comment>